<dbReference type="RefSeq" id="WP_275410392.1">
    <property type="nucleotide sequence ID" value="NZ_BONE01000051.1"/>
</dbReference>
<dbReference type="SMART" id="SM00065">
    <property type="entry name" value="GAF"/>
    <property type="match status" value="2"/>
</dbReference>
<comment type="caution">
    <text evidence="6">The sequence shown here is derived from an EMBL/GenBank/DDBJ whole genome shotgun (WGS) entry which is preliminary data.</text>
</comment>
<evidence type="ECO:0000256" key="1">
    <source>
        <dbReference type="ARBA" id="ARBA00022801"/>
    </source>
</evidence>
<feature type="coiled-coil region" evidence="2">
    <location>
        <begin position="177"/>
        <end position="204"/>
    </location>
</feature>
<reference evidence="6 7" key="1">
    <citation type="submission" date="2021-01" db="EMBL/GenBank/DDBJ databases">
        <title>Whole genome shotgun sequence of Asanoa siamensis NBRC 107932.</title>
        <authorList>
            <person name="Komaki H."/>
            <person name="Tamura T."/>
        </authorList>
    </citation>
    <scope>NUCLEOTIDE SEQUENCE [LARGE SCALE GENOMIC DNA]</scope>
    <source>
        <strain evidence="6 7">NBRC 107932</strain>
    </source>
</reference>
<dbReference type="SUPFAM" id="SSF81606">
    <property type="entry name" value="PP2C-like"/>
    <property type="match status" value="1"/>
</dbReference>
<dbReference type="Pfam" id="PF01590">
    <property type="entry name" value="GAF"/>
    <property type="match status" value="1"/>
</dbReference>
<dbReference type="Gene3D" id="3.60.40.10">
    <property type="entry name" value="PPM-type phosphatase domain"/>
    <property type="match status" value="1"/>
</dbReference>
<dbReference type="InterPro" id="IPR003018">
    <property type="entry name" value="GAF"/>
</dbReference>
<evidence type="ECO:0000313" key="7">
    <source>
        <dbReference type="Proteomes" id="UP000604117"/>
    </source>
</evidence>
<dbReference type="SUPFAM" id="SSF55781">
    <property type="entry name" value="GAF domain-like"/>
    <property type="match status" value="2"/>
</dbReference>
<evidence type="ECO:0008006" key="8">
    <source>
        <dbReference type="Google" id="ProtNLM"/>
    </source>
</evidence>
<feature type="domain" description="GAF" evidence="4">
    <location>
        <begin position="220"/>
        <end position="366"/>
    </location>
</feature>
<protein>
    <recommendedName>
        <fullName evidence="8">GAF domain-containing protein</fullName>
    </recommendedName>
</protein>
<gene>
    <name evidence="6" type="ORF">Asi02nite_54700</name>
</gene>
<dbReference type="PANTHER" id="PTHR43156">
    <property type="entry name" value="STAGE II SPORULATION PROTEIN E-RELATED"/>
    <property type="match status" value="1"/>
</dbReference>
<evidence type="ECO:0000259" key="4">
    <source>
        <dbReference type="SMART" id="SM00065"/>
    </source>
</evidence>
<name>A0ABQ4CYN1_9ACTN</name>
<keyword evidence="2" id="KW-0175">Coiled coil</keyword>
<organism evidence="6 7">
    <name type="scientific">Asanoa siamensis</name>
    <dbReference type="NCBI Taxonomy" id="926357"/>
    <lineage>
        <taxon>Bacteria</taxon>
        <taxon>Bacillati</taxon>
        <taxon>Actinomycetota</taxon>
        <taxon>Actinomycetes</taxon>
        <taxon>Micromonosporales</taxon>
        <taxon>Micromonosporaceae</taxon>
        <taxon>Asanoa</taxon>
    </lineage>
</organism>
<accession>A0ABQ4CYN1</accession>
<dbReference type="SMART" id="SM00331">
    <property type="entry name" value="PP2C_SIG"/>
    <property type="match status" value="1"/>
</dbReference>
<evidence type="ECO:0000256" key="3">
    <source>
        <dbReference type="SAM" id="MobiDB-lite"/>
    </source>
</evidence>
<dbReference type="InterPro" id="IPR001932">
    <property type="entry name" value="PPM-type_phosphatase-like_dom"/>
</dbReference>
<dbReference type="InterPro" id="IPR036457">
    <property type="entry name" value="PPM-type-like_dom_sf"/>
</dbReference>
<dbReference type="InterPro" id="IPR029016">
    <property type="entry name" value="GAF-like_dom_sf"/>
</dbReference>
<dbReference type="PANTHER" id="PTHR43156:SF2">
    <property type="entry name" value="STAGE II SPORULATION PROTEIN E"/>
    <property type="match status" value="1"/>
</dbReference>
<dbReference type="EMBL" id="BONE01000051">
    <property type="protein sequence ID" value="GIF75952.1"/>
    <property type="molecule type" value="Genomic_DNA"/>
</dbReference>
<dbReference type="Gene3D" id="3.30.450.40">
    <property type="match status" value="2"/>
</dbReference>
<keyword evidence="7" id="KW-1185">Reference proteome</keyword>
<dbReference type="InterPro" id="IPR052016">
    <property type="entry name" value="Bact_Sigma-Reg"/>
</dbReference>
<feature type="region of interest" description="Disordered" evidence="3">
    <location>
        <begin position="603"/>
        <end position="655"/>
    </location>
</feature>
<feature type="domain" description="PPM-type phosphatase" evidence="5">
    <location>
        <begin position="383"/>
        <end position="599"/>
    </location>
</feature>
<dbReference type="Pfam" id="PF07228">
    <property type="entry name" value="SpoIIE"/>
    <property type="match status" value="1"/>
</dbReference>
<feature type="domain" description="GAF" evidence="4">
    <location>
        <begin position="32"/>
        <end position="178"/>
    </location>
</feature>
<evidence type="ECO:0000313" key="6">
    <source>
        <dbReference type="EMBL" id="GIF75952.1"/>
    </source>
</evidence>
<feature type="compositionally biased region" description="Low complexity" evidence="3">
    <location>
        <begin position="645"/>
        <end position="655"/>
    </location>
</feature>
<evidence type="ECO:0000259" key="5">
    <source>
        <dbReference type="SMART" id="SM00331"/>
    </source>
</evidence>
<dbReference type="Pfam" id="PF13185">
    <property type="entry name" value="GAF_2"/>
    <property type="match status" value="1"/>
</dbReference>
<keyword evidence="1" id="KW-0378">Hydrolase</keyword>
<dbReference type="Proteomes" id="UP000604117">
    <property type="component" value="Unassembled WGS sequence"/>
</dbReference>
<proteinExistence type="predicted"/>
<sequence>MDSPTPSHPGPDITLASTGRLAAVDSCGLDAGGDAEFDRYAAMVAKVLEVPVGLVTLVDAGRQFFPGAAGLAEPWQQSRQTPLSHSFCQLVVTSAGPVVIPDARADPRVRDNPAIDALGVAAYAGMPLTDVDGQVVGALCAIDHRPHVWSGRELDLLGDLAAACSAALRSRIASIVAERASAAHQRSEATARDLAREVQAALERSQILLAASQQLSDTGTVEDVVRAVHRLVSGGNAPSRVSIWTRESPGRRAQVVGTDDASHQTHRQIVELDDDTPVSDVLNTGQARFITDRRTRSLASARHPEDTDGAAMAAVPLTGPHGVIGALTFSWDQPHPIDIGEQAVITALAGYVSHALARATHLNDRTSAAETLQRALLTPMPQFQGVDLAARYLPASQHDRVGGDWYDAVPLTPDVLALVIGDVTGHDIRAASAMSQLRSLLRGYLVDRHEPPSAILRRLDHANFVLGARTIATAIVAYLERTDQGFRLRWSNAGHPPPILVHPDGIVTELVGSNPLLGATQRISRTNHEADIPPGSTLLLHSDGLAESRTAAWHDQMAKIHALVADRAQNPLDELVDAITAHLSTAPGEDDVAMLGIRIGAPGSYQQSGSHPPIPGQTRGETRWTPTSHKARDHPPSPASPPTSPLRTSARSATP</sequence>
<evidence type="ECO:0000256" key="2">
    <source>
        <dbReference type="SAM" id="Coils"/>
    </source>
</evidence>